<dbReference type="InterPro" id="IPR035922">
    <property type="entry name" value="3H_dom_sf"/>
</dbReference>
<keyword evidence="2" id="KW-1185">Reference proteome</keyword>
<dbReference type="EMBL" id="CP096983">
    <property type="protein sequence ID" value="URZ09535.1"/>
    <property type="molecule type" value="Genomic_DNA"/>
</dbReference>
<dbReference type="Gene3D" id="3.30.1340.20">
    <property type="entry name" value="3H domain"/>
    <property type="match status" value="1"/>
</dbReference>
<organism evidence="1 2">
    <name type="scientific">Clostridium felsineum</name>
    <dbReference type="NCBI Taxonomy" id="36839"/>
    <lineage>
        <taxon>Bacteria</taxon>
        <taxon>Bacillati</taxon>
        <taxon>Bacillota</taxon>
        <taxon>Clostridia</taxon>
        <taxon>Eubacteriales</taxon>
        <taxon>Clostridiaceae</taxon>
        <taxon>Clostridium</taxon>
    </lineage>
</organism>
<dbReference type="InterPro" id="IPR004173">
    <property type="entry name" value="3H_domain"/>
</dbReference>
<dbReference type="PANTHER" id="PTHR40068">
    <property type="entry name" value="TRANSCRIPTION REPRESSOR NIAR-RELATED"/>
    <property type="match status" value="1"/>
</dbReference>
<reference evidence="1 2" key="1">
    <citation type="submission" date="2022-04" db="EMBL/GenBank/DDBJ databases">
        <title>Genome sequence of C. roseum typestrain.</title>
        <authorList>
            <person name="Poehlein A."/>
            <person name="Schoch T."/>
            <person name="Duerre P."/>
            <person name="Daniel R."/>
        </authorList>
    </citation>
    <scope>NUCLEOTIDE SEQUENCE [LARGE SCALE GENOMIC DNA]</scope>
    <source>
        <strain evidence="1 2">DSM 7320</strain>
    </source>
</reference>
<name>A0A1S8KYG5_9CLOT</name>
<dbReference type="Pfam" id="PF02829">
    <property type="entry name" value="3H"/>
    <property type="match status" value="1"/>
</dbReference>
<accession>A0A1S8KYG5</accession>
<dbReference type="STRING" id="84029.CROST_41590"/>
<dbReference type="KEGG" id="crw:CROST_002120"/>
<dbReference type="PANTHER" id="PTHR40068:SF1">
    <property type="entry name" value="TRANSCRIPTION REPRESSOR NIAR-RELATED"/>
    <property type="match status" value="1"/>
</dbReference>
<protein>
    <submittedName>
        <fullName evidence="1">Transcription repressor NiaR</fullName>
    </submittedName>
</protein>
<dbReference type="Gene3D" id="1.10.10.10">
    <property type="entry name" value="Winged helix-like DNA-binding domain superfamily/Winged helix DNA-binding domain"/>
    <property type="match status" value="1"/>
</dbReference>
<dbReference type="RefSeq" id="WP_077835340.1">
    <property type="nucleotide sequence ID" value="NZ_CP096983.1"/>
</dbReference>
<dbReference type="PIRSF" id="PIRSF037847">
    <property type="entry name" value="NiaR"/>
    <property type="match status" value="1"/>
</dbReference>
<dbReference type="SUPFAM" id="SSF46785">
    <property type="entry name" value="Winged helix' DNA-binding domain"/>
    <property type="match status" value="1"/>
</dbReference>
<dbReference type="AlphaFoldDB" id="A0A1S8KYG5"/>
<dbReference type="InterPro" id="IPR013196">
    <property type="entry name" value="HTH_11"/>
</dbReference>
<dbReference type="InterPro" id="IPR036390">
    <property type="entry name" value="WH_DNA-bd_sf"/>
</dbReference>
<evidence type="ECO:0000313" key="1">
    <source>
        <dbReference type="EMBL" id="URZ09535.1"/>
    </source>
</evidence>
<evidence type="ECO:0000313" key="2">
    <source>
        <dbReference type="Proteomes" id="UP000190951"/>
    </source>
</evidence>
<gene>
    <name evidence="1" type="primary">niaR</name>
    <name evidence="1" type="ORF">CROST_002120</name>
</gene>
<dbReference type="Pfam" id="PF08279">
    <property type="entry name" value="HTH_11"/>
    <property type="match status" value="1"/>
</dbReference>
<proteinExistence type="predicted"/>
<dbReference type="InterPro" id="IPR036388">
    <property type="entry name" value="WH-like_DNA-bd_sf"/>
</dbReference>
<sequence length="171" mass="19444">MNSEERRENIKSRLENNEDPIKGSTLAEDLGVTRQIIVKDIAILRAKGYKIIATPKGYIINKTNSNAIKRVLAVIHDRDSIEDELQSVVQFGGIVEDVIIEHPLYGEIRGILMIRTLFDVKNFMDKIKNHSAEPLSILTGGVHLHTIRAENEKDMQNIIDELNRKNYIISD</sequence>
<dbReference type="GO" id="GO:0036094">
    <property type="term" value="F:small molecule binding"/>
    <property type="evidence" value="ECO:0007669"/>
    <property type="project" value="InterPro"/>
</dbReference>
<dbReference type="Proteomes" id="UP000190951">
    <property type="component" value="Chromosome"/>
</dbReference>
<dbReference type="InterPro" id="IPR026043">
    <property type="entry name" value="NadR"/>
</dbReference>
<dbReference type="SUPFAM" id="SSF75500">
    <property type="entry name" value="Putative transcriptional regulator TM1602, C-terminal domain"/>
    <property type="match status" value="1"/>
</dbReference>